<dbReference type="GeneID" id="44153532"/>
<gene>
    <name evidence="1" type="primary">recR</name>
</gene>
<dbReference type="AlphaFoldDB" id="A0A6C0M5Q4"/>
<dbReference type="EMBL" id="MN934958">
    <property type="protein sequence ID" value="QHU78302.1"/>
    <property type="molecule type" value="Genomic_DNA"/>
</dbReference>
<keyword evidence="1" id="KW-0496">Mitochondrion</keyword>
<protein>
    <submittedName>
        <fullName evidence="1">Recombination protein</fullName>
    </submittedName>
</protein>
<proteinExistence type="predicted"/>
<name>A0A6C0M5Q4_9CHLO</name>
<evidence type="ECO:0000313" key="1">
    <source>
        <dbReference type="EMBL" id="QHU78302.1"/>
    </source>
</evidence>
<dbReference type="RefSeq" id="YP_009733006.1">
    <property type="nucleotide sequence ID" value="NC_046060.1"/>
</dbReference>
<dbReference type="EMBL" id="MN934958">
    <property type="protein sequence ID" value="QHU78346.1"/>
    <property type="molecule type" value="Genomic_DNA"/>
</dbReference>
<reference evidence="1" key="1">
    <citation type="submission" date="2020-01" db="EMBL/GenBank/DDBJ databases">
        <title>The complete mitocondrion genome of Heveochlorella roystonensis contains a large direct repeat.</title>
        <authorList>
            <person name="Zhang J."/>
        </authorList>
    </citation>
    <scope>NUCLEOTIDE SEQUENCE</scope>
</reference>
<sequence>MIHHGGAMIDSFSRGRIDHSSKGVMASKRSFDRSLEKLSDASLCNNDRSWLCHDASLQRRDRSLLLWRSDALLCNNNRSWLCHDASLQRRDRSLLLWRSDALLCNNNRL</sequence>
<accession>A0A6C0M5Q4</accession>
<organism evidence="1">
    <name type="scientific">Jaagichlorella roystonensis</name>
    <dbReference type="NCBI Taxonomy" id="1052852"/>
    <lineage>
        <taxon>Eukaryota</taxon>
        <taxon>Viridiplantae</taxon>
        <taxon>Chlorophyta</taxon>
        <taxon>core chlorophytes</taxon>
        <taxon>Trebouxiophyceae</taxon>
        <taxon>Watanabeales</taxon>
        <taxon>Watanabeaceae</taxon>
        <taxon>Jaagichlorella</taxon>
    </lineage>
</organism>
<dbReference type="GeneID" id="44153578"/>
<geneLocation type="mitochondrion" evidence="1"/>
<dbReference type="RefSeq" id="YP_009733050.1">
    <property type="nucleotide sequence ID" value="NC_046060.1"/>
</dbReference>